<dbReference type="EMBL" id="CACVAX010000008">
    <property type="protein sequence ID" value="CAA6803550.1"/>
    <property type="molecule type" value="Genomic_DNA"/>
</dbReference>
<dbReference type="PANTHER" id="PTHR37466">
    <property type="entry name" value="SLR1628 PROTEIN"/>
    <property type="match status" value="1"/>
</dbReference>
<dbReference type="PANTHER" id="PTHR37466:SF1">
    <property type="entry name" value="SLR1628 PROTEIN"/>
    <property type="match status" value="1"/>
</dbReference>
<sequence length="122" mass="13701">MFKPLNVFNERLQPCSRKPMTGFYRDGSCNSGLDNQGRHTVCILATDEFLEYSRRVGNNLSTPMPQYGFEGVKAGDKWCLATGNFLRAIEHGKAPKVFLESTHIAILEEIDLETLKGYAVEV</sequence>
<proteinExistence type="predicted"/>
<protein>
    <recommendedName>
        <fullName evidence="2">DUF2237 domain-containing protein</fullName>
    </recommendedName>
</protein>
<evidence type="ECO:0000313" key="1">
    <source>
        <dbReference type="EMBL" id="CAA6803550.1"/>
    </source>
</evidence>
<dbReference type="Pfam" id="PF09996">
    <property type="entry name" value="DUF2237"/>
    <property type="match status" value="1"/>
</dbReference>
<dbReference type="AlphaFoldDB" id="A0A6S6S1Y9"/>
<accession>A0A6S6S1Y9</accession>
<name>A0A6S6S1Y9_9BACT</name>
<dbReference type="InterPro" id="IPR018714">
    <property type="entry name" value="DUF2237"/>
</dbReference>
<gene>
    <name evidence="1" type="ORF">HELGO_WM10407</name>
</gene>
<dbReference type="Gene3D" id="3.30.56.110">
    <property type="entry name" value="Protein of unknown function DUF2237"/>
    <property type="match status" value="1"/>
</dbReference>
<organism evidence="1">
    <name type="scientific">uncultured Sulfurovum sp</name>
    <dbReference type="NCBI Taxonomy" id="269237"/>
    <lineage>
        <taxon>Bacteria</taxon>
        <taxon>Pseudomonadati</taxon>
        <taxon>Campylobacterota</taxon>
        <taxon>Epsilonproteobacteria</taxon>
        <taxon>Campylobacterales</taxon>
        <taxon>Sulfurovaceae</taxon>
        <taxon>Sulfurovum</taxon>
        <taxon>environmental samples</taxon>
    </lineage>
</organism>
<reference evidence="1" key="1">
    <citation type="submission" date="2020-01" db="EMBL/GenBank/DDBJ databases">
        <authorList>
            <person name="Meier V. D."/>
            <person name="Meier V D."/>
        </authorList>
    </citation>
    <scope>NUCLEOTIDE SEQUENCE</scope>
    <source>
        <strain evidence="1">HLG_WM_MAG_04</strain>
    </source>
</reference>
<evidence type="ECO:0008006" key="2">
    <source>
        <dbReference type="Google" id="ProtNLM"/>
    </source>
</evidence>